<dbReference type="PANTHER" id="PTHR21346:SF10">
    <property type="entry name" value="TRANSMEMBRANE PROTEIN"/>
    <property type="match status" value="1"/>
</dbReference>
<reference evidence="6 7" key="1">
    <citation type="submission" date="2017-03" db="EMBL/GenBank/DDBJ databases">
        <title>Widespread Adenine N6-methylation of Active Genes in Fungi.</title>
        <authorList>
            <consortium name="DOE Joint Genome Institute"/>
            <person name="Mondo S.J."/>
            <person name="Dannebaum R.O."/>
            <person name="Kuo R.C."/>
            <person name="Louie K.B."/>
            <person name="Bewick A.J."/>
            <person name="Labutti K."/>
            <person name="Haridas S."/>
            <person name="Kuo A."/>
            <person name="Salamov A."/>
            <person name="Ahrendt S.R."/>
            <person name="Lau R."/>
            <person name="Bowen B.P."/>
            <person name="Lipzen A."/>
            <person name="Sullivan W."/>
            <person name="Andreopoulos W.B."/>
            <person name="Clum A."/>
            <person name="Lindquist E."/>
            <person name="Daum C."/>
            <person name="Northen T.R."/>
            <person name="Ramamoorthy G."/>
            <person name="Schmitz R.J."/>
            <person name="Gryganskyi A."/>
            <person name="Culley D."/>
            <person name="Magnuson J."/>
            <person name="James T.Y."/>
            <person name="O'Malley M.A."/>
            <person name="Stajich J.E."/>
            <person name="Spatafora J.W."/>
            <person name="Visel A."/>
            <person name="Grigoriev I.V."/>
        </authorList>
    </citation>
    <scope>NUCLEOTIDE SEQUENCE [LARGE SCALE GENOMIC DNA]</scope>
    <source>
        <strain evidence="6 7">NRRL Y-17943</strain>
    </source>
</reference>
<dbReference type="Pfam" id="PF04930">
    <property type="entry name" value="FUN14"/>
    <property type="match status" value="1"/>
</dbReference>
<dbReference type="AlphaFoldDB" id="A0A1Y1U736"/>
<protein>
    <submittedName>
        <fullName evidence="6">FUN14 family-domain-containing protein</fullName>
    </submittedName>
</protein>
<dbReference type="STRING" id="4999.A0A1Y1U736"/>
<accession>A0A1Y1U736</accession>
<name>A0A1Y1U736_9TREE</name>
<evidence type="ECO:0000256" key="4">
    <source>
        <dbReference type="ARBA" id="ARBA00022989"/>
    </source>
</evidence>
<keyword evidence="3" id="KW-0812">Transmembrane</keyword>
<sequence length="224" mass="24297">MSFRLGLSPRLFSRPTPFLSSPSAPSLRPSSIRPYSLYNRSSTSHIIARVQARSAPRSNLKLYTFGLGLSFIAFQSIHSSRPLACESQVFGKTDTTLTGRPKPEVFGGELPNESQISLFQLGFGSVAGICTGVFIKKGLKAIAFLLGGAFVLLQYLSSKSFINVDWAKLTGSYNKTFGTKIPATGEVRMPSVGGAWAWMVDFLTANFQQRATFLAGLMLGLRLG</sequence>
<evidence type="ECO:0000313" key="6">
    <source>
        <dbReference type="EMBL" id="ORX33812.1"/>
    </source>
</evidence>
<evidence type="ECO:0000256" key="5">
    <source>
        <dbReference type="ARBA" id="ARBA00023136"/>
    </source>
</evidence>
<dbReference type="InParanoid" id="A0A1Y1U736"/>
<proteinExistence type="inferred from homology"/>
<dbReference type="Proteomes" id="UP000193218">
    <property type="component" value="Unassembled WGS sequence"/>
</dbReference>
<dbReference type="GeneID" id="33558955"/>
<comment type="subcellular location">
    <subcellularLocation>
        <location evidence="1">Membrane</location>
    </subcellularLocation>
</comment>
<evidence type="ECO:0000256" key="3">
    <source>
        <dbReference type="ARBA" id="ARBA00022692"/>
    </source>
</evidence>
<evidence type="ECO:0000256" key="1">
    <source>
        <dbReference type="ARBA" id="ARBA00004370"/>
    </source>
</evidence>
<dbReference type="OrthoDB" id="163794at2759"/>
<dbReference type="EMBL" id="NBSH01000017">
    <property type="protein sequence ID" value="ORX33812.1"/>
    <property type="molecule type" value="Genomic_DNA"/>
</dbReference>
<comment type="caution">
    <text evidence="6">The sequence shown here is derived from an EMBL/GenBank/DDBJ whole genome shotgun (WGS) entry which is preliminary data.</text>
</comment>
<dbReference type="GO" id="GO:0016020">
    <property type="term" value="C:membrane"/>
    <property type="evidence" value="ECO:0007669"/>
    <property type="project" value="UniProtKB-SubCell"/>
</dbReference>
<dbReference type="RefSeq" id="XP_021868111.1">
    <property type="nucleotide sequence ID" value="XM_022017146.1"/>
</dbReference>
<organism evidence="6 7">
    <name type="scientific">Kockovaella imperatae</name>
    <dbReference type="NCBI Taxonomy" id="4999"/>
    <lineage>
        <taxon>Eukaryota</taxon>
        <taxon>Fungi</taxon>
        <taxon>Dikarya</taxon>
        <taxon>Basidiomycota</taxon>
        <taxon>Agaricomycotina</taxon>
        <taxon>Tremellomycetes</taxon>
        <taxon>Tremellales</taxon>
        <taxon>Cuniculitremaceae</taxon>
        <taxon>Kockovaella</taxon>
    </lineage>
</organism>
<dbReference type="InterPro" id="IPR007014">
    <property type="entry name" value="FUN14"/>
</dbReference>
<evidence type="ECO:0000313" key="7">
    <source>
        <dbReference type="Proteomes" id="UP000193218"/>
    </source>
</evidence>
<dbReference type="PANTHER" id="PTHR21346">
    <property type="entry name" value="FUN14 DOMAIN CONTAINING"/>
    <property type="match status" value="1"/>
</dbReference>
<keyword evidence="7" id="KW-1185">Reference proteome</keyword>
<keyword evidence="4" id="KW-1133">Transmembrane helix</keyword>
<keyword evidence="5" id="KW-0472">Membrane</keyword>
<gene>
    <name evidence="6" type="ORF">BD324DRAFT_638692</name>
</gene>
<comment type="similarity">
    <text evidence="2">Belongs to the FUN14 family.</text>
</comment>
<evidence type="ECO:0000256" key="2">
    <source>
        <dbReference type="ARBA" id="ARBA00009160"/>
    </source>
</evidence>